<dbReference type="CDD" id="cd13778">
    <property type="entry name" value="Aar2_C"/>
    <property type="match status" value="1"/>
</dbReference>
<name>A0AAV9UZC4_9PEZI</name>
<dbReference type="Proteomes" id="UP001375240">
    <property type="component" value="Unassembled WGS sequence"/>
</dbReference>
<dbReference type="Gene3D" id="1.25.40.550">
    <property type="entry name" value="Aar2, C-terminal domain-like"/>
    <property type="match status" value="1"/>
</dbReference>
<comment type="similarity">
    <text evidence="1">Belongs to the AAR2 family.</text>
</comment>
<dbReference type="PANTHER" id="PTHR12689:SF4">
    <property type="entry name" value="PROTEIN AAR2 HOMOLOG"/>
    <property type="match status" value="1"/>
</dbReference>
<dbReference type="GO" id="GO:0000244">
    <property type="term" value="P:spliceosomal tri-snRNP complex assembly"/>
    <property type="evidence" value="ECO:0007669"/>
    <property type="project" value="TreeGrafter"/>
</dbReference>
<keyword evidence="6" id="KW-1185">Reference proteome</keyword>
<dbReference type="AlphaFoldDB" id="A0AAV9UZC4"/>
<evidence type="ECO:0000259" key="3">
    <source>
        <dbReference type="Pfam" id="PF05282"/>
    </source>
</evidence>
<evidence type="ECO:0000313" key="6">
    <source>
        <dbReference type="Proteomes" id="UP001375240"/>
    </source>
</evidence>
<organism evidence="5 6">
    <name type="scientific">Orbilia brochopaga</name>
    <dbReference type="NCBI Taxonomy" id="3140254"/>
    <lineage>
        <taxon>Eukaryota</taxon>
        <taxon>Fungi</taxon>
        <taxon>Dikarya</taxon>
        <taxon>Ascomycota</taxon>
        <taxon>Pezizomycotina</taxon>
        <taxon>Orbiliomycetes</taxon>
        <taxon>Orbiliales</taxon>
        <taxon>Orbiliaceae</taxon>
        <taxon>Orbilia</taxon>
    </lineage>
</organism>
<dbReference type="InterPro" id="IPR038516">
    <property type="entry name" value="AAR2_N_sf"/>
</dbReference>
<dbReference type="InterPro" id="IPR033648">
    <property type="entry name" value="AAR2_C"/>
</dbReference>
<comment type="caution">
    <text evidence="5">The sequence shown here is derived from an EMBL/GenBank/DDBJ whole genome shotgun (WGS) entry which is preliminary data.</text>
</comment>
<dbReference type="Gene3D" id="2.60.34.20">
    <property type="match status" value="1"/>
</dbReference>
<reference evidence="5 6" key="1">
    <citation type="submission" date="2019-10" db="EMBL/GenBank/DDBJ databases">
        <authorList>
            <person name="Palmer J.M."/>
        </authorList>
    </citation>
    <scope>NUCLEOTIDE SEQUENCE [LARGE SCALE GENOMIC DNA]</scope>
    <source>
        <strain evidence="5 6">TWF696</strain>
    </source>
</reference>
<feature type="domain" description="AAR2 N-terminal" evidence="4">
    <location>
        <begin position="2"/>
        <end position="162"/>
    </location>
</feature>
<evidence type="ECO:0000313" key="5">
    <source>
        <dbReference type="EMBL" id="KAK6352987.1"/>
    </source>
</evidence>
<dbReference type="InterPro" id="IPR033647">
    <property type="entry name" value="Aar2_N"/>
</dbReference>
<dbReference type="InterPro" id="IPR007946">
    <property type="entry name" value="AAR2"/>
</dbReference>
<evidence type="ECO:0000256" key="1">
    <source>
        <dbReference type="ARBA" id="ARBA00006281"/>
    </source>
</evidence>
<feature type="domain" description="AAR2 C-terminal" evidence="3">
    <location>
        <begin position="216"/>
        <end position="437"/>
    </location>
</feature>
<proteinExistence type="inferred from homology"/>
<dbReference type="PANTHER" id="PTHR12689">
    <property type="entry name" value="A1 CISTRON SPLICING FACTOR AAR2-RELATED"/>
    <property type="match status" value="1"/>
</dbReference>
<dbReference type="CDD" id="cd13777">
    <property type="entry name" value="Aar2_N"/>
    <property type="match status" value="1"/>
</dbReference>
<evidence type="ECO:0000259" key="4">
    <source>
        <dbReference type="Pfam" id="PF20981"/>
    </source>
</evidence>
<dbReference type="InterPro" id="IPR038514">
    <property type="entry name" value="AAR2_C_sf"/>
</dbReference>
<dbReference type="Pfam" id="PF05282">
    <property type="entry name" value="AAR2"/>
    <property type="match status" value="1"/>
</dbReference>
<protein>
    <submittedName>
        <fullName evidence="5">Uncharacterized protein</fullName>
    </submittedName>
</protein>
<gene>
    <name evidence="5" type="ORF">TWF696_004977</name>
</gene>
<feature type="region of interest" description="Disordered" evidence="2">
    <location>
        <begin position="191"/>
        <end position="210"/>
    </location>
</feature>
<sequence>MTALILLDLPPSSFCAIDLASFTTAPRFRGVRNIPPGIHFCYFSPTLDHPADPSNTESRITELDNASSNPSSLHFRAGFFFAASPSTPFIIRKWCAKTETLLLESQIPAVDVENVKRNLPEIHREYLSPYEKLQVPEEKAVVWNTLASAIGRSQTTLTRILGSNWTCESARETSWEKKELDDAIRSKTEITGSRPMYGPEKPPGHDGVTGKEVLNYTRIDLKRTWPPNAMGRERTVWARDRSWVLTNIFQRLSPDYTDHRSQDAESRATANSTAESLFGDLPLSESTQGGQAALLAEVAIAFVLSVLLANYSSTIQFKHVLEISLTASEAVKSHAGYFVRLISVIENMLKAAKLILGEKAGSDDDDDEEGAGVPVEEGVLEEFVSGGDAWLIKLLRGFNRELQDITTGETQDKDMEKLKRNFTELERTCRRFGWYLDDQYVRKGMVDLPAEEGGGRVEVELEDMEGEDERGEFAPVIVEL</sequence>
<evidence type="ECO:0000256" key="2">
    <source>
        <dbReference type="SAM" id="MobiDB-lite"/>
    </source>
</evidence>
<dbReference type="EMBL" id="JAVHNQ010000003">
    <property type="protein sequence ID" value="KAK6352987.1"/>
    <property type="molecule type" value="Genomic_DNA"/>
</dbReference>
<accession>A0AAV9UZC4</accession>
<dbReference type="Pfam" id="PF20981">
    <property type="entry name" value="AAR2_1st"/>
    <property type="match status" value="1"/>
</dbReference>